<dbReference type="eggNOG" id="COG2813">
    <property type="taxonomic scope" value="Bacteria"/>
</dbReference>
<dbReference type="PANTHER" id="PTHR47816">
    <property type="entry name" value="RIBOSOMAL RNA SMALL SUBUNIT METHYLTRANSFERASE C"/>
    <property type="match status" value="1"/>
</dbReference>
<keyword evidence="4" id="KW-0808">Transferase</keyword>
<keyword evidence="3" id="KW-0489">Methyltransferase</keyword>
<evidence type="ECO:0000313" key="9">
    <source>
        <dbReference type="Proteomes" id="UP000019276"/>
    </source>
</evidence>
<dbReference type="Gene3D" id="3.40.50.150">
    <property type="entry name" value="Vaccinia Virus protein VP39"/>
    <property type="match status" value="2"/>
</dbReference>
<comment type="caution">
    <text evidence="8">The sequence shown here is derived from an EMBL/GenBank/DDBJ whole genome shotgun (WGS) entry which is preliminary data.</text>
</comment>
<keyword evidence="5" id="KW-0949">S-adenosyl-L-methionine</keyword>
<evidence type="ECO:0000256" key="3">
    <source>
        <dbReference type="ARBA" id="ARBA00022603"/>
    </source>
</evidence>
<dbReference type="InterPro" id="IPR046977">
    <property type="entry name" value="RsmC/RlmG"/>
</dbReference>
<dbReference type="GO" id="GO:0005737">
    <property type="term" value="C:cytoplasm"/>
    <property type="evidence" value="ECO:0007669"/>
    <property type="project" value="InterPro"/>
</dbReference>
<dbReference type="GO" id="GO:0008990">
    <property type="term" value="F:rRNA (guanine-N2-)-methyltransferase activity"/>
    <property type="evidence" value="ECO:0007669"/>
    <property type="project" value="InterPro"/>
</dbReference>
<evidence type="ECO:0000256" key="2">
    <source>
        <dbReference type="ARBA" id="ARBA00022552"/>
    </source>
</evidence>
<proteinExistence type="predicted"/>
<dbReference type="InterPro" id="IPR029063">
    <property type="entry name" value="SAM-dependent_MTases_sf"/>
</dbReference>
<dbReference type="Pfam" id="PF26049">
    <property type="entry name" value="RLMG_N"/>
    <property type="match status" value="1"/>
</dbReference>
<dbReference type="InterPro" id="IPR017237">
    <property type="entry name" value="RLMG"/>
</dbReference>
<keyword evidence="1" id="KW-0963">Cytoplasm</keyword>
<evidence type="ECO:0000256" key="1">
    <source>
        <dbReference type="ARBA" id="ARBA00022490"/>
    </source>
</evidence>
<dbReference type="OrthoDB" id="29650at2"/>
<dbReference type="AlphaFoldDB" id="W7QER9"/>
<dbReference type="PANTHER" id="PTHR47816:SF5">
    <property type="entry name" value="RIBOSOMAL RNA LARGE SUBUNIT METHYLTRANSFERASE G"/>
    <property type="match status" value="1"/>
</dbReference>
<dbReference type="Proteomes" id="UP000019276">
    <property type="component" value="Unassembled WGS sequence"/>
</dbReference>
<organism evidence="8 9">
    <name type="scientific">Catenovulum agarivorans DS-2</name>
    <dbReference type="NCBI Taxonomy" id="1328313"/>
    <lineage>
        <taxon>Bacteria</taxon>
        <taxon>Pseudomonadati</taxon>
        <taxon>Pseudomonadota</taxon>
        <taxon>Gammaproteobacteria</taxon>
        <taxon>Alteromonadales</taxon>
        <taxon>Alteromonadaceae</taxon>
        <taxon>Catenovulum</taxon>
    </lineage>
</organism>
<accession>W7QER9</accession>
<dbReference type="SUPFAM" id="SSF53335">
    <property type="entry name" value="S-adenosyl-L-methionine-dependent methyltransferases"/>
    <property type="match status" value="1"/>
</dbReference>
<evidence type="ECO:0000259" key="7">
    <source>
        <dbReference type="Pfam" id="PF26049"/>
    </source>
</evidence>
<dbReference type="RefSeq" id="WP_051479614.1">
    <property type="nucleotide sequence ID" value="NZ_ARZY01000005.1"/>
</dbReference>
<sequence>MSNSSMLQNNHVYPVEDCPLTLWRFPKQSETSPLQAWDSADILLANTAEQIISQTSASTLVINDQFGAITLHLQSLTSAPISFYSDSKIAHLAYQQNLTLNSENSPKADLIFKPLNNSINDLNKISAEQVYLIKIPKNLDFLEAILAQIHQVAPEDAQIIASAKASDINNKVVKLFNRYFKQVDVSLATKKSRTIHATGKQASPYSSYSYWKTWQLDNGLTIYNAPNVFSRNSLDIGAAFFLPHLPAKPNDFNSTKTDVFDLACGNGILSAYIASSFQQNNCAGELVLHLFDESYMAIESAVKTIEANDLSYVQIKPNWNDCLSDVKDKADWIVCNPPFHQQKTITDHIAMQMFNDSQRCLAKGGKLIIVGNAHLGYSKRLKDIFADCELVAQDKRFVVLKAE</sequence>
<feature type="domain" description="RlmG N-terminal" evidence="7">
    <location>
        <begin position="15"/>
        <end position="199"/>
    </location>
</feature>
<keyword evidence="9" id="KW-1185">Reference proteome</keyword>
<name>W7QER9_9ALTE</name>
<dbReference type="InterPro" id="IPR002052">
    <property type="entry name" value="DNA_methylase_N6_adenine_CS"/>
</dbReference>
<dbReference type="GO" id="GO:0003676">
    <property type="term" value="F:nucleic acid binding"/>
    <property type="evidence" value="ECO:0007669"/>
    <property type="project" value="InterPro"/>
</dbReference>
<reference evidence="8 9" key="1">
    <citation type="journal article" date="2014" name="Genome Announc.">
        <title>Draft Genome Sequence of the Agar-Degrading Bacterium Catenovulum sp. Strain DS-2, Isolated from Intestines of Haliotis diversicolor.</title>
        <authorList>
            <person name="Shan D."/>
            <person name="Li X."/>
            <person name="Gu Z."/>
            <person name="Wei G."/>
            <person name="Gao Z."/>
            <person name="Shao Z."/>
        </authorList>
    </citation>
    <scope>NUCLEOTIDE SEQUENCE [LARGE SCALE GENOMIC DNA]</scope>
    <source>
        <strain evidence="8 9">DS-2</strain>
    </source>
</reference>
<gene>
    <name evidence="8" type="ORF">DS2_04395</name>
</gene>
<keyword evidence="2" id="KW-0698">rRNA processing</keyword>
<dbReference type="InterPro" id="IPR058679">
    <property type="entry name" value="RlmG_N"/>
</dbReference>
<evidence type="ECO:0000259" key="6">
    <source>
        <dbReference type="Pfam" id="PF05175"/>
    </source>
</evidence>
<feature type="domain" description="Methyltransferase small" evidence="6">
    <location>
        <begin position="220"/>
        <end position="401"/>
    </location>
</feature>
<dbReference type="EMBL" id="ARZY01000005">
    <property type="protein sequence ID" value="EWH11384.1"/>
    <property type="molecule type" value="Genomic_DNA"/>
</dbReference>
<evidence type="ECO:0000256" key="5">
    <source>
        <dbReference type="ARBA" id="ARBA00022691"/>
    </source>
</evidence>
<protein>
    <submittedName>
        <fullName evidence="8">Uncharacterized protein</fullName>
    </submittedName>
</protein>
<dbReference type="CDD" id="cd02440">
    <property type="entry name" value="AdoMet_MTases"/>
    <property type="match status" value="1"/>
</dbReference>
<dbReference type="PIRSF" id="PIRSF037565">
    <property type="entry name" value="RRNA_m2G_Mtase_RsmD_prd"/>
    <property type="match status" value="1"/>
</dbReference>
<evidence type="ECO:0000256" key="4">
    <source>
        <dbReference type="ARBA" id="ARBA00022679"/>
    </source>
</evidence>
<evidence type="ECO:0000313" key="8">
    <source>
        <dbReference type="EMBL" id="EWH11384.1"/>
    </source>
</evidence>
<dbReference type="PROSITE" id="PS00092">
    <property type="entry name" value="N6_MTASE"/>
    <property type="match status" value="1"/>
</dbReference>
<dbReference type="InterPro" id="IPR007848">
    <property type="entry name" value="Small_mtfrase_dom"/>
</dbReference>
<dbReference type="Pfam" id="PF05175">
    <property type="entry name" value="MTS"/>
    <property type="match status" value="1"/>
</dbReference>
<dbReference type="STRING" id="1328313.DS2_04395"/>